<evidence type="ECO:0000313" key="2">
    <source>
        <dbReference type="Proteomes" id="UP000524404"/>
    </source>
</evidence>
<reference evidence="1 2" key="1">
    <citation type="submission" date="2020-08" db="EMBL/GenBank/DDBJ databases">
        <title>Functional genomics of gut bacteria from endangered species of beetles.</title>
        <authorList>
            <person name="Carlos-Shanley C."/>
        </authorList>
    </citation>
    <scope>NUCLEOTIDE SEQUENCE [LARGE SCALE GENOMIC DNA]</scope>
    <source>
        <strain evidence="1 2">S00070</strain>
    </source>
</reference>
<dbReference type="AlphaFoldDB" id="A0A841ES32"/>
<comment type="caution">
    <text evidence="1">The sequence shown here is derived from an EMBL/GenBank/DDBJ whole genome shotgun (WGS) entry which is preliminary data.</text>
</comment>
<keyword evidence="2" id="KW-1185">Reference proteome</keyword>
<gene>
    <name evidence="1" type="ORF">HNP25_000901</name>
</gene>
<accession>A0A841ES32</accession>
<proteinExistence type="predicted"/>
<dbReference type="EMBL" id="JACHKT010000004">
    <property type="protein sequence ID" value="MBB6002251.1"/>
    <property type="molecule type" value="Genomic_DNA"/>
</dbReference>
<protein>
    <submittedName>
        <fullName evidence="1">Uncharacterized protein</fullName>
    </submittedName>
</protein>
<dbReference type="Proteomes" id="UP000524404">
    <property type="component" value="Unassembled WGS sequence"/>
</dbReference>
<evidence type="ECO:0000313" key="1">
    <source>
        <dbReference type="EMBL" id="MBB6002251.1"/>
    </source>
</evidence>
<sequence length="53" mass="6262">MNGGLEIWDFGCENGSHFIFLLFFQDKYKTLEPNLRFNVLTLNVYTLINLKSF</sequence>
<name>A0A841ES32_9BACT</name>
<organism evidence="1 2">
    <name type="scientific">Arcicella rosea</name>
    <dbReference type="NCBI Taxonomy" id="502909"/>
    <lineage>
        <taxon>Bacteria</taxon>
        <taxon>Pseudomonadati</taxon>
        <taxon>Bacteroidota</taxon>
        <taxon>Cytophagia</taxon>
        <taxon>Cytophagales</taxon>
        <taxon>Flectobacillaceae</taxon>
        <taxon>Arcicella</taxon>
    </lineage>
</organism>